<dbReference type="Proteomes" id="UP001066276">
    <property type="component" value="Chromosome 1_2"/>
</dbReference>
<accession>A0AAV7W967</accession>
<reference evidence="2" key="1">
    <citation type="journal article" date="2022" name="bioRxiv">
        <title>Sequencing and chromosome-scale assembly of the giantPleurodeles waltlgenome.</title>
        <authorList>
            <person name="Brown T."/>
            <person name="Elewa A."/>
            <person name="Iarovenko S."/>
            <person name="Subramanian E."/>
            <person name="Araus A.J."/>
            <person name="Petzold A."/>
            <person name="Susuki M."/>
            <person name="Suzuki K.-i.T."/>
            <person name="Hayashi T."/>
            <person name="Toyoda A."/>
            <person name="Oliveira C."/>
            <person name="Osipova E."/>
            <person name="Leigh N.D."/>
            <person name="Simon A."/>
            <person name="Yun M.H."/>
        </authorList>
    </citation>
    <scope>NUCLEOTIDE SEQUENCE</scope>
    <source>
        <strain evidence="2">20211129_DDA</strain>
        <tissue evidence="2">Liver</tissue>
    </source>
</reference>
<comment type="caution">
    <text evidence="2">The sequence shown here is derived from an EMBL/GenBank/DDBJ whole genome shotgun (WGS) entry which is preliminary data.</text>
</comment>
<proteinExistence type="predicted"/>
<sequence length="207" mass="22527">MAPARPTWLSTAVTGRATEAQKAGDRPDFLCTAPPSGTRNKCCASKSWPIDEPLSYAAQPSSLSPQAGWIAARRRDSSPVLPHRAGPPHTPPPLSRTNPGRNDRRLNCRLTPRQLSNTALGRNGQRTECLRLPAATFTNDKPQPQTVDVQSYATRYIGQPVGSNEEICAAGKLTLNEDSGTTQASQIQKQCWGVHDGFFYLVANEMM</sequence>
<evidence type="ECO:0000256" key="1">
    <source>
        <dbReference type="SAM" id="MobiDB-lite"/>
    </source>
</evidence>
<evidence type="ECO:0000313" key="3">
    <source>
        <dbReference type="Proteomes" id="UP001066276"/>
    </source>
</evidence>
<feature type="region of interest" description="Disordered" evidence="1">
    <location>
        <begin position="71"/>
        <end position="106"/>
    </location>
</feature>
<organism evidence="2 3">
    <name type="scientific">Pleurodeles waltl</name>
    <name type="common">Iberian ribbed newt</name>
    <dbReference type="NCBI Taxonomy" id="8319"/>
    <lineage>
        <taxon>Eukaryota</taxon>
        <taxon>Metazoa</taxon>
        <taxon>Chordata</taxon>
        <taxon>Craniata</taxon>
        <taxon>Vertebrata</taxon>
        <taxon>Euteleostomi</taxon>
        <taxon>Amphibia</taxon>
        <taxon>Batrachia</taxon>
        <taxon>Caudata</taxon>
        <taxon>Salamandroidea</taxon>
        <taxon>Salamandridae</taxon>
        <taxon>Pleurodelinae</taxon>
        <taxon>Pleurodeles</taxon>
    </lineage>
</organism>
<dbReference type="AlphaFoldDB" id="A0AAV7W967"/>
<name>A0AAV7W967_PLEWA</name>
<evidence type="ECO:0000313" key="2">
    <source>
        <dbReference type="EMBL" id="KAJ1210573.1"/>
    </source>
</evidence>
<protein>
    <submittedName>
        <fullName evidence="2">Uncharacterized protein</fullName>
    </submittedName>
</protein>
<keyword evidence="3" id="KW-1185">Reference proteome</keyword>
<gene>
    <name evidence="2" type="ORF">NDU88_005935</name>
</gene>
<feature type="region of interest" description="Disordered" evidence="1">
    <location>
        <begin position="1"/>
        <end position="42"/>
    </location>
</feature>
<dbReference type="EMBL" id="JANPWB010000002">
    <property type="protein sequence ID" value="KAJ1210573.1"/>
    <property type="molecule type" value="Genomic_DNA"/>
</dbReference>